<accession>A0A553HTU8</accession>
<dbReference type="EMBL" id="VFLP01000046">
    <property type="protein sequence ID" value="TRX91385.1"/>
    <property type="molecule type" value="Genomic_DNA"/>
</dbReference>
<organism evidence="3 4">
    <name type="scientific">Xylaria flabelliformis</name>
    <dbReference type="NCBI Taxonomy" id="2512241"/>
    <lineage>
        <taxon>Eukaryota</taxon>
        <taxon>Fungi</taxon>
        <taxon>Dikarya</taxon>
        <taxon>Ascomycota</taxon>
        <taxon>Pezizomycotina</taxon>
        <taxon>Sordariomycetes</taxon>
        <taxon>Xylariomycetidae</taxon>
        <taxon>Xylariales</taxon>
        <taxon>Xylariaceae</taxon>
        <taxon>Xylaria</taxon>
    </lineage>
</organism>
<sequence>MMMLSDNLINIIANHPLQLDQARDPLLNCYDALLPKRLCHTFYSSVVRGTYDFEQVFRLLIDVVLRNSPDLKTDVLIAGLLKETHWKKEFKENILQLAPQECSILSNSQMVYATITTIKELREGLTFPKPYRFNDKASNMRDLHVDLSSVNASGRKRKSLNNGSDNAPSCKRRRSTCGASTNIPNDQAKLSLEMIDENQSSEQMSLPDGTVEKWENKVYYCVVVPPAGRFIRDFKSIKELLGSMRDAVEAHQSLF</sequence>
<dbReference type="Proteomes" id="UP000319160">
    <property type="component" value="Unassembled WGS sequence"/>
</dbReference>
<dbReference type="Pfam" id="PF17667">
    <property type="entry name" value="Pkinase_fungal"/>
    <property type="match status" value="1"/>
</dbReference>
<reference evidence="4" key="1">
    <citation type="submission" date="2019-06" db="EMBL/GenBank/DDBJ databases">
        <title>Draft genome sequence of the griseofulvin-producing fungus Xylaria cubensis strain G536.</title>
        <authorList>
            <person name="Mead M.E."/>
            <person name="Raja H.A."/>
            <person name="Steenwyk J.L."/>
            <person name="Knowles S.L."/>
            <person name="Oberlies N.H."/>
            <person name="Rokas A."/>
        </authorList>
    </citation>
    <scope>NUCLEOTIDE SEQUENCE [LARGE SCALE GENOMIC DNA]</scope>
    <source>
        <strain evidence="4">G536</strain>
    </source>
</reference>
<keyword evidence="4" id="KW-1185">Reference proteome</keyword>
<evidence type="ECO:0000256" key="1">
    <source>
        <dbReference type="SAM" id="MobiDB-lite"/>
    </source>
</evidence>
<evidence type="ECO:0000313" key="4">
    <source>
        <dbReference type="Proteomes" id="UP000319160"/>
    </source>
</evidence>
<dbReference type="OrthoDB" id="5584477at2759"/>
<protein>
    <recommendedName>
        <fullName evidence="2">Fungal-type protein kinase domain-containing protein</fullName>
    </recommendedName>
</protein>
<dbReference type="AlphaFoldDB" id="A0A553HTU8"/>
<feature type="region of interest" description="Disordered" evidence="1">
    <location>
        <begin position="154"/>
        <end position="182"/>
    </location>
</feature>
<evidence type="ECO:0000259" key="2">
    <source>
        <dbReference type="Pfam" id="PF17667"/>
    </source>
</evidence>
<proteinExistence type="predicted"/>
<name>A0A553HTU8_9PEZI</name>
<dbReference type="STRING" id="2512241.A0A553HTU8"/>
<comment type="caution">
    <text evidence="3">The sequence shown here is derived from an EMBL/GenBank/DDBJ whole genome shotgun (WGS) entry which is preliminary data.</text>
</comment>
<feature type="domain" description="Fungal-type protein kinase" evidence="2">
    <location>
        <begin position="116"/>
        <end position="255"/>
    </location>
</feature>
<gene>
    <name evidence="3" type="ORF">FHL15_007807</name>
</gene>
<evidence type="ECO:0000313" key="3">
    <source>
        <dbReference type="EMBL" id="TRX91385.1"/>
    </source>
</evidence>
<dbReference type="InterPro" id="IPR040976">
    <property type="entry name" value="Pkinase_fungal"/>
</dbReference>